<comment type="caution">
    <text evidence="5">The sequence shown here is derived from an EMBL/GenBank/DDBJ whole genome shotgun (WGS) entry which is preliminary data.</text>
</comment>
<dbReference type="GO" id="GO:0016887">
    <property type="term" value="F:ATP hydrolysis activity"/>
    <property type="evidence" value="ECO:0007669"/>
    <property type="project" value="InterPro"/>
</dbReference>
<evidence type="ECO:0000313" key="5">
    <source>
        <dbReference type="EMBL" id="MBI3013486.1"/>
    </source>
</evidence>
<dbReference type="EMBL" id="JACPSX010000002">
    <property type="protein sequence ID" value="MBI3013486.1"/>
    <property type="molecule type" value="Genomic_DNA"/>
</dbReference>
<dbReference type="CDD" id="cd03293">
    <property type="entry name" value="ABC_NrtD_SsuB_transporters"/>
    <property type="match status" value="1"/>
</dbReference>
<evidence type="ECO:0000256" key="3">
    <source>
        <dbReference type="ARBA" id="ARBA00022840"/>
    </source>
</evidence>
<name>A0A932GM26_UNCTE</name>
<dbReference type="InterPro" id="IPR050166">
    <property type="entry name" value="ABC_transporter_ATP-bind"/>
</dbReference>
<dbReference type="SUPFAM" id="SSF52540">
    <property type="entry name" value="P-loop containing nucleoside triphosphate hydrolases"/>
    <property type="match status" value="1"/>
</dbReference>
<keyword evidence="1" id="KW-0813">Transport</keyword>
<feature type="domain" description="ABC transporter" evidence="4">
    <location>
        <begin position="4"/>
        <end position="236"/>
    </location>
</feature>
<organism evidence="5 6">
    <name type="scientific">Tectimicrobiota bacterium</name>
    <dbReference type="NCBI Taxonomy" id="2528274"/>
    <lineage>
        <taxon>Bacteria</taxon>
        <taxon>Pseudomonadati</taxon>
        <taxon>Nitrospinota/Tectimicrobiota group</taxon>
        <taxon>Candidatus Tectimicrobiota</taxon>
    </lineage>
</organism>
<sequence>MSFLVIEDLHKTFRLQNGTPLPVLGGVSFSVEEREFCCLLGPSGCGKSTVLNILAGLMTTDGGKVTVGGKSLEVSPVRTGYVFQKSRLLNWRTVRENLHFAMEARQIPRSQWADRVNRYVRLVGLEQFVEEYPLSLSGGMQQRVAIARALVIDPDILLMDEPFSHLDELTARTMRQELLRIWREDRRTVLFVTHNALEAVYLADRVHLFGTRPATIMKTVPVDIPRVRQIDDPRLIALQKEILGALGLPGN</sequence>
<keyword evidence="3 5" id="KW-0067">ATP-binding</keyword>
<evidence type="ECO:0000259" key="4">
    <source>
        <dbReference type="PROSITE" id="PS50893"/>
    </source>
</evidence>
<dbReference type="PROSITE" id="PS50893">
    <property type="entry name" value="ABC_TRANSPORTER_2"/>
    <property type="match status" value="1"/>
</dbReference>
<dbReference type="Pfam" id="PF00005">
    <property type="entry name" value="ABC_tran"/>
    <property type="match status" value="1"/>
</dbReference>
<dbReference type="InterPro" id="IPR027417">
    <property type="entry name" value="P-loop_NTPase"/>
</dbReference>
<evidence type="ECO:0000256" key="1">
    <source>
        <dbReference type="ARBA" id="ARBA00022448"/>
    </source>
</evidence>
<dbReference type="PANTHER" id="PTHR42788">
    <property type="entry name" value="TAURINE IMPORT ATP-BINDING PROTEIN-RELATED"/>
    <property type="match status" value="1"/>
</dbReference>
<accession>A0A932GM26</accession>
<dbReference type="GO" id="GO:0005524">
    <property type="term" value="F:ATP binding"/>
    <property type="evidence" value="ECO:0007669"/>
    <property type="project" value="UniProtKB-KW"/>
</dbReference>
<protein>
    <submittedName>
        <fullName evidence="5">ABC transporter ATP-binding protein</fullName>
    </submittedName>
</protein>
<dbReference type="AlphaFoldDB" id="A0A932GM26"/>
<dbReference type="SMART" id="SM00382">
    <property type="entry name" value="AAA"/>
    <property type="match status" value="1"/>
</dbReference>
<dbReference type="Gene3D" id="3.40.50.300">
    <property type="entry name" value="P-loop containing nucleotide triphosphate hydrolases"/>
    <property type="match status" value="1"/>
</dbReference>
<evidence type="ECO:0000313" key="6">
    <source>
        <dbReference type="Proteomes" id="UP000741360"/>
    </source>
</evidence>
<dbReference type="PROSITE" id="PS00211">
    <property type="entry name" value="ABC_TRANSPORTER_1"/>
    <property type="match status" value="1"/>
</dbReference>
<dbReference type="Proteomes" id="UP000741360">
    <property type="component" value="Unassembled WGS sequence"/>
</dbReference>
<dbReference type="PANTHER" id="PTHR42788:SF13">
    <property type="entry name" value="ALIPHATIC SULFONATES IMPORT ATP-BINDING PROTEIN SSUB"/>
    <property type="match status" value="1"/>
</dbReference>
<evidence type="ECO:0000256" key="2">
    <source>
        <dbReference type="ARBA" id="ARBA00022741"/>
    </source>
</evidence>
<gene>
    <name evidence="5" type="ORF">HYY65_00140</name>
</gene>
<proteinExistence type="predicted"/>
<keyword evidence="2" id="KW-0547">Nucleotide-binding</keyword>
<dbReference type="InterPro" id="IPR017871">
    <property type="entry name" value="ABC_transporter-like_CS"/>
</dbReference>
<dbReference type="InterPro" id="IPR003439">
    <property type="entry name" value="ABC_transporter-like_ATP-bd"/>
</dbReference>
<reference evidence="5" key="1">
    <citation type="submission" date="2020-07" db="EMBL/GenBank/DDBJ databases">
        <title>Huge and variable diversity of episymbiotic CPR bacteria and DPANN archaea in groundwater ecosystems.</title>
        <authorList>
            <person name="He C.Y."/>
            <person name="Keren R."/>
            <person name="Whittaker M."/>
            <person name="Farag I.F."/>
            <person name="Doudna J."/>
            <person name="Cate J.H.D."/>
            <person name="Banfield J.F."/>
        </authorList>
    </citation>
    <scope>NUCLEOTIDE SEQUENCE</scope>
    <source>
        <strain evidence="5">NC_groundwater_717_Ag_S-0.2um_59_8</strain>
    </source>
</reference>
<dbReference type="InterPro" id="IPR003593">
    <property type="entry name" value="AAA+_ATPase"/>
</dbReference>